<dbReference type="NCBIfam" id="NF007794">
    <property type="entry name" value="PRK10494.1"/>
    <property type="match status" value="1"/>
</dbReference>
<dbReference type="GO" id="GO:0043164">
    <property type="term" value="P:Gram-negative-bacterium-type cell wall biogenesis"/>
    <property type="evidence" value="ECO:0007669"/>
    <property type="project" value="TreeGrafter"/>
</dbReference>
<accession>A0A1E3XEV4</accession>
<feature type="transmembrane region" description="Helical" evidence="1">
    <location>
        <begin position="38"/>
        <end position="59"/>
    </location>
</feature>
<dbReference type="PANTHER" id="PTHR30336:SF4">
    <property type="entry name" value="ENVELOPE BIOGENESIS FACTOR ELYC"/>
    <property type="match status" value="1"/>
</dbReference>
<protein>
    <recommendedName>
        <fullName evidence="2">DUF218 domain-containing protein</fullName>
    </recommendedName>
</protein>
<evidence type="ECO:0000313" key="3">
    <source>
        <dbReference type="EMBL" id="ODS34162.1"/>
    </source>
</evidence>
<name>A0A1E3XEV4_9BACT</name>
<dbReference type="CDD" id="cd06259">
    <property type="entry name" value="YdcF-like"/>
    <property type="match status" value="1"/>
</dbReference>
<dbReference type="PANTHER" id="PTHR30336">
    <property type="entry name" value="INNER MEMBRANE PROTEIN, PROBABLE PERMEASE"/>
    <property type="match status" value="1"/>
</dbReference>
<feature type="domain" description="DUF218" evidence="2">
    <location>
        <begin position="92"/>
        <end position="253"/>
    </location>
</feature>
<sequence length="263" mass="29074">MMFILKKIISGFLYPLPLSLLISFIGLYLLWFTTKQKAGKVLVSFGLFILILFGYGIIANKLLRPLERKYDSLETKSSSAGLKTEDESAIKFVVVLGGGHTSDPELPLISQIGRSSLVRLVEGIRIYRKYPEAKLLLSGGSVFDPIPVAEVMTRVAREIGVSEDDIILESKSKDTKDHARFIKPIIGSEPFILVTTASHMPRSMAMFKKNGMNPIASPIGHRVKEGQGLSPHSFFPKAGNLSNAEIAIHEYLGLTWAKMRGQK</sequence>
<dbReference type="Gene3D" id="3.40.50.620">
    <property type="entry name" value="HUPs"/>
    <property type="match status" value="1"/>
</dbReference>
<evidence type="ECO:0000259" key="2">
    <source>
        <dbReference type="Pfam" id="PF02698"/>
    </source>
</evidence>
<dbReference type="AlphaFoldDB" id="A0A1E3XEV4"/>
<keyword evidence="1" id="KW-0812">Transmembrane</keyword>
<keyword evidence="1" id="KW-1133">Transmembrane helix</keyword>
<dbReference type="GO" id="GO:0005886">
    <property type="term" value="C:plasma membrane"/>
    <property type="evidence" value="ECO:0007669"/>
    <property type="project" value="TreeGrafter"/>
</dbReference>
<keyword evidence="1" id="KW-0472">Membrane</keyword>
<dbReference type="Pfam" id="PF02698">
    <property type="entry name" value="DUF218"/>
    <property type="match status" value="1"/>
</dbReference>
<organism evidence="3 4">
    <name type="scientific">Candidatus Scalindua rubra</name>
    <dbReference type="NCBI Taxonomy" id="1872076"/>
    <lineage>
        <taxon>Bacteria</taxon>
        <taxon>Pseudomonadati</taxon>
        <taxon>Planctomycetota</taxon>
        <taxon>Candidatus Brocadiia</taxon>
        <taxon>Candidatus Brocadiales</taxon>
        <taxon>Candidatus Scalinduaceae</taxon>
        <taxon>Candidatus Scalindua</taxon>
    </lineage>
</organism>
<gene>
    <name evidence="3" type="ORF">SCARUB_00732</name>
</gene>
<dbReference type="EMBL" id="MAYW01000012">
    <property type="protein sequence ID" value="ODS34162.1"/>
    <property type="molecule type" value="Genomic_DNA"/>
</dbReference>
<feature type="transmembrane region" description="Helical" evidence="1">
    <location>
        <begin position="12"/>
        <end position="32"/>
    </location>
</feature>
<dbReference type="PATRIC" id="fig|1872076.5.peg.842"/>
<dbReference type="GO" id="GO:0000270">
    <property type="term" value="P:peptidoglycan metabolic process"/>
    <property type="evidence" value="ECO:0007669"/>
    <property type="project" value="TreeGrafter"/>
</dbReference>
<reference evidence="3 4" key="1">
    <citation type="submission" date="2016-07" db="EMBL/GenBank/DDBJ databases">
        <title>Draft genome of Scalindua rubra, obtained from a brine-seawater interface in the Red Sea, sheds light on salt adaptation in anammox bacteria.</title>
        <authorList>
            <person name="Speth D.R."/>
            <person name="Lagkouvardos I."/>
            <person name="Wang Y."/>
            <person name="Qian P.-Y."/>
            <person name="Dutilh B.E."/>
            <person name="Jetten M.S."/>
        </authorList>
    </citation>
    <scope>NUCLEOTIDE SEQUENCE [LARGE SCALE GENOMIC DNA]</scope>
    <source>
        <strain evidence="3">BSI-1</strain>
    </source>
</reference>
<evidence type="ECO:0000313" key="4">
    <source>
        <dbReference type="Proteomes" id="UP000094056"/>
    </source>
</evidence>
<evidence type="ECO:0000256" key="1">
    <source>
        <dbReference type="SAM" id="Phobius"/>
    </source>
</evidence>
<dbReference type="InterPro" id="IPR014729">
    <property type="entry name" value="Rossmann-like_a/b/a_fold"/>
</dbReference>
<comment type="caution">
    <text evidence="3">The sequence shown here is derived from an EMBL/GenBank/DDBJ whole genome shotgun (WGS) entry which is preliminary data.</text>
</comment>
<proteinExistence type="predicted"/>
<dbReference type="InterPro" id="IPR003848">
    <property type="entry name" value="DUF218"/>
</dbReference>
<dbReference type="InterPro" id="IPR051599">
    <property type="entry name" value="Cell_Envelope_Assoc"/>
</dbReference>
<dbReference type="Proteomes" id="UP000094056">
    <property type="component" value="Unassembled WGS sequence"/>
</dbReference>